<reference evidence="1 2" key="1">
    <citation type="submission" date="2018-02" db="EMBL/GenBank/DDBJ databases">
        <title>Genome sequence of Desulfovibrio carbinolicus DSM 3852.</title>
        <authorList>
            <person name="Wilbanks E."/>
            <person name="Skennerton C.T."/>
            <person name="Orphan V.J."/>
        </authorList>
    </citation>
    <scope>NUCLEOTIDE SEQUENCE [LARGE SCALE GENOMIC DNA]</scope>
    <source>
        <strain evidence="1 2">DSM 3852</strain>
    </source>
</reference>
<evidence type="ECO:0000313" key="2">
    <source>
        <dbReference type="Proteomes" id="UP000293296"/>
    </source>
</evidence>
<dbReference type="KEGG" id="dcb:C3Y92_08140"/>
<name>A0A4P6HMK2_9BACT</name>
<protein>
    <submittedName>
        <fullName evidence="1">Uncharacterized protein</fullName>
    </submittedName>
</protein>
<dbReference type="EMBL" id="CP026538">
    <property type="protein sequence ID" value="QAZ67200.1"/>
    <property type="molecule type" value="Genomic_DNA"/>
</dbReference>
<dbReference type="AlphaFoldDB" id="A0A4P6HMK2"/>
<keyword evidence="2" id="KW-1185">Reference proteome</keyword>
<dbReference type="Proteomes" id="UP000293296">
    <property type="component" value="Chromosome"/>
</dbReference>
<proteinExistence type="predicted"/>
<organism evidence="1 2">
    <name type="scientific">Solidesulfovibrio carbinolicus</name>
    <dbReference type="NCBI Taxonomy" id="296842"/>
    <lineage>
        <taxon>Bacteria</taxon>
        <taxon>Pseudomonadati</taxon>
        <taxon>Thermodesulfobacteriota</taxon>
        <taxon>Desulfovibrionia</taxon>
        <taxon>Desulfovibrionales</taxon>
        <taxon>Desulfovibrionaceae</taxon>
        <taxon>Solidesulfovibrio</taxon>
    </lineage>
</organism>
<accession>A0A4P6HMK2</accession>
<evidence type="ECO:0000313" key="1">
    <source>
        <dbReference type="EMBL" id="QAZ67200.1"/>
    </source>
</evidence>
<gene>
    <name evidence="1" type="ORF">C3Y92_08140</name>
</gene>
<sequence>MSGRAPRKLAAGFSPEARLRGGFSTACLRLFQGRGMTGRPPKLRNMAGLTRLLAEARPT</sequence>